<dbReference type="Gene3D" id="3.40.1530.20">
    <property type="entry name" value="Protein of unknown function (DUF1491)"/>
    <property type="match status" value="1"/>
</dbReference>
<dbReference type="InterPro" id="IPR009964">
    <property type="entry name" value="DUF1491"/>
</dbReference>
<proteinExistence type="predicted"/>
<dbReference type="Proteomes" id="UP001203058">
    <property type="component" value="Unassembled WGS sequence"/>
</dbReference>
<reference evidence="1 2" key="1">
    <citation type="submission" date="2022-03" db="EMBL/GenBank/DDBJ databases">
        <authorList>
            <person name="Jo J.-H."/>
            <person name="Im W.-T."/>
        </authorList>
    </citation>
    <scope>NUCLEOTIDE SEQUENCE [LARGE SCALE GENOMIC DNA]</scope>
    <source>
        <strain evidence="1 2">SM33</strain>
    </source>
</reference>
<name>A0ABS9VPE6_9SPHN</name>
<dbReference type="EMBL" id="JAKZHW010000002">
    <property type="protein sequence ID" value="MCH8616851.1"/>
    <property type="molecule type" value="Genomic_DNA"/>
</dbReference>
<organism evidence="1 2">
    <name type="scientific">Sphingomonas telluris</name>
    <dbReference type="NCBI Taxonomy" id="2907998"/>
    <lineage>
        <taxon>Bacteria</taxon>
        <taxon>Pseudomonadati</taxon>
        <taxon>Pseudomonadota</taxon>
        <taxon>Alphaproteobacteria</taxon>
        <taxon>Sphingomonadales</taxon>
        <taxon>Sphingomonadaceae</taxon>
        <taxon>Sphingomonas</taxon>
    </lineage>
</organism>
<keyword evidence="2" id="KW-1185">Reference proteome</keyword>
<protein>
    <submittedName>
        <fullName evidence="1">DUF1491 family protein</fullName>
    </submittedName>
</protein>
<dbReference type="Pfam" id="PF07372">
    <property type="entry name" value="DUF1491"/>
    <property type="match status" value="1"/>
</dbReference>
<gene>
    <name evidence="1" type="ORF">LZ016_12185</name>
</gene>
<evidence type="ECO:0000313" key="1">
    <source>
        <dbReference type="EMBL" id="MCH8616851.1"/>
    </source>
</evidence>
<sequence length="113" mass="12697">MTDRLPAHVEAAAIRRRAEAQGGFAAVLKKGDPDRGALTLILRCRGEVHGLLERELGPDFTYQWVFKKFPETAGSDSLDELVRKKARFDADFWLIELDIADPERFIAETMPPG</sequence>
<comment type="caution">
    <text evidence="1">The sequence shown here is derived from an EMBL/GenBank/DDBJ whole genome shotgun (WGS) entry which is preliminary data.</text>
</comment>
<evidence type="ECO:0000313" key="2">
    <source>
        <dbReference type="Proteomes" id="UP001203058"/>
    </source>
</evidence>
<dbReference type="RefSeq" id="WP_241447736.1">
    <property type="nucleotide sequence ID" value="NZ_JAKZHW010000002.1"/>
</dbReference>
<accession>A0ABS9VPE6</accession>